<name>A0A232EH89_9HYME</name>
<dbReference type="AlphaFoldDB" id="A0A232EH89"/>
<dbReference type="Proteomes" id="UP000215335">
    <property type="component" value="Unassembled WGS sequence"/>
</dbReference>
<feature type="region of interest" description="Disordered" evidence="1">
    <location>
        <begin position="204"/>
        <end position="229"/>
    </location>
</feature>
<feature type="region of interest" description="Disordered" evidence="1">
    <location>
        <begin position="325"/>
        <end position="386"/>
    </location>
</feature>
<feature type="compositionally biased region" description="Polar residues" evidence="1">
    <location>
        <begin position="604"/>
        <end position="618"/>
    </location>
</feature>
<accession>A0A232EH89</accession>
<gene>
    <name evidence="2" type="ORF">TSAR_001155</name>
</gene>
<feature type="non-terminal residue" evidence="2">
    <location>
        <position position="1"/>
    </location>
</feature>
<comment type="caution">
    <text evidence="2">The sequence shown here is derived from an EMBL/GenBank/DDBJ whole genome shotgun (WGS) entry which is preliminary data.</text>
</comment>
<proteinExistence type="predicted"/>
<feature type="compositionally biased region" description="Basic and acidic residues" evidence="1">
    <location>
        <begin position="590"/>
        <end position="603"/>
    </location>
</feature>
<feature type="region of interest" description="Disordered" evidence="1">
    <location>
        <begin position="569"/>
        <end position="628"/>
    </location>
</feature>
<feature type="region of interest" description="Disordered" evidence="1">
    <location>
        <begin position="1"/>
        <end position="22"/>
    </location>
</feature>
<reference evidence="2 3" key="1">
    <citation type="journal article" date="2017" name="Curr. Biol.">
        <title>The Evolution of Venom by Co-option of Single-Copy Genes.</title>
        <authorList>
            <person name="Martinson E.O."/>
            <person name="Mrinalini"/>
            <person name="Kelkar Y.D."/>
            <person name="Chang C.H."/>
            <person name="Werren J.H."/>
        </authorList>
    </citation>
    <scope>NUCLEOTIDE SEQUENCE [LARGE SCALE GENOMIC DNA]</scope>
    <source>
        <strain evidence="2 3">Alberta</strain>
        <tissue evidence="2">Whole body</tissue>
    </source>
</reference>
<evidence type="ECO:0000256" key="1">
    <source>
        <dbReference type="SAM" id="MobiDB-lite"/>
    </source>
</evidence>
<keyword evidence="3" id="KW-1185">Reference proteome</keyword>
<feature type="compositionally biased region" description="Polar residues" evidence="1">
    <location>
        <begin position="211"/>
        <end position="228"/>
    </location>
</feature>
<organism evidence="2 3">
    <name type="scientific">Trichomalopsis sarcophagae</name>
    <dbReference type="NCBI Taxonomy" id="543379"/>
    <lineage>
        <taxon>Eukaryota</taxon>
        <taxon>Metazoa</taxon>
        <taxon>Ecdysozoa</taxon>
        <taxon>Arthropoda</taxon>
        <taxon>Hexapoda</taxon>
        <taxon>Insecta</taxon>
        <taxon>Pterygota</taxon>
        <taxon>Neoptera</taxon>
        <taxon>Endopterygota</taxon>
        <taxon>Hymenoptera</taxon>
        <taxon>Apocrita</taxon>
        <taxon>Proctotrupomorpha</taxon>
        <taxon>Chalcidoidea</taxon>
        <taxon>Pteromalidae</taxon>
        <taxon>Pteromalinae</taxon>
        <taxon>Trichomalopsis</taxon>
    </lineage>
</organism>
<protein>
    <submittedName>
        <fullName evidence="2">Uncharacterized protein</fullName>
    </submittedName>
</protein>
<sequence length="628" mass="72404">NKFKRDSRRTAPYQGPATNSNLRVPTGDLIDLTLNEEPTVRSEIHVVNPTSQPIRNRLFCLLPWDGNDREKDEMFFRQFAQFGILAYYETVRDRKGRLTYGYVQYFTEEETRIAKEESDPTYKATFAEPRRLPRIAQGNTTTKFHEKCKKMIETEIYSLHYITCKKQAKWSQEQADEAPLDELHPLKEIILELKEQIARLENQNHIREENPITSNPTSASENDQNQYKSEIPETIKIRKKMDQVLTRVVTEMTYDEVVDQVTIVFKPARSLPAVIKVLNAHGPNNTIQLRVMHQAPKEDAAKLTIRFRTKTDAATLINKYETAKQNTMTVEEEDETTDSDSSSTDTYSGSSITNKTENTSTDSDEDATQSNEDSDRNKHHSTYSPQDNVELIKVNLTDSHTIIATYRGMKIDAKALFRQYGPCITEHYATTADDIKGISARYQMKNHALKVTNLYRHLIQRTDEDIQRPQEQAQGQTPQIIERRYGATEHVALTNGKSAKIGYVIYRRKIDAINAKLNGPQKYKIAWKLTPRTNETSLHFACGDQIPRQIFEDHERDCTIARLPRRLQNEKGVTTAQPSEELQPCTSRQGNERKELPQHKHQETQYQYTEPCTSTATHQVKKSSMKRK</sequence>
<feature type="compositionally biased region" description="Polar residues" evidence="1">
    <location>
        <begin position="571"/>
        <end position="589"/>
    </location>
</feature>
<evidence type="ECO:0000313" key="2">
    <source>
        <dbReference type="EMBL" id="OXU17698.1"/>
    </source>
</evidence>
<feature type="compositionally biased region" description="Basic residues" evidence="1">
    <location>
        <begin position="619"/>
        <end position="628"/>
    </location>
</feature>
<dbReference type="EMBL" id="NNAY01004579">
    <property type="protein sequence ID" value="OXU17698.1"/>
    <property type="molecule type" value="Genomic_DNA"/>
</dbReference>
<feature type="compositionally biased region" description="Polar residues" evidence="1">
    <location>
        <begin position="347"/>
        <end position="361"/>
    </location>
</feature>
<evidence type="ECO:0000313" key="3">
    <source>
        <dbReference type="Proteomes" id="UP000215335"/>
    </source>
</evidence>